<evidence type="ECO:0000313" key="1">
    <source>
        <dbReference type="EMBL" id="SUY79686.1"/>
    </source>
</evidence>
<organism evidence="1 2">
    <name type="scientific">Comamonas testosteroni</name>
    <name type="common">Pseudomonas testosteroni</name>
    <dbReference type="NCBI Taxonomy" id="285"/>
    <lineage>
        <taxon>Bacteria</taxon>
        <taxon>Pseudomonadati</taxon>
        <taxon>Pseudomonadota</taxon>
        <taxon>Betaproteobacteria</taxon>
        <taxon>Burkholderiales</taxon>
        <taxon>Comamonadaceae</taxon>
        <taxon>Comamonas</taxon>
    </lineage>
</organism>
<name>A0A8B4SA04_COMTE</name>
<evidence type="ECO:0000313" key="2">
    <source>
        <dbReference type="Proteomes" id="UP000255070"/>
    </source>
</evidence>
<dbReference type="EMBL" id="UFXL01000001">
    <property type="protein sequence ID" value="SUY79686.1"/>
    <property type="molecule type" value="Genomic_DNA"/>
</dbReference>
<proteinExistence type="predicted"/>
<dbReference type="Proteomes" id="UP000255070">
    <property type="component" value="Unassembled WGS sequence"/>
</dbReference>
<comment type="caution">
    <text evidence="1">The sequence shown here is derived from an EMBL/GenBank/DDBJ whole genome shotgun (WGS) entry which is preliminary data.</text>
</comment>
<gene>
    <name evidence="1" type="ORF">NCTC10698_04631</name>
</gene>
<accession>A0A8B4SA04</accession>
<reference evidence="1 2" key="1">
    <citation type="submission" date="2018-06" db="EMBL/GenBank/DDBJ databases">
        <authorList>
            <consortium name="Pathogen Informatics"/>
            <person name="Doyle S."/>
        </authorList>
    </citation>
    <scope>NUCLEOTIDE SEQUENCE [LARGE SCALE GENOMIC DNA]</scope>
    <source>
        <strain evidence="1 2">NCTC10698</strain>
    </source>
</reference>
<protein>
    <submittedName>
        <fullName evidence="1">Uncharacterized protein</fullName>
    </submittedName>
</protein>
<keyword evidence="2" id="KW-1185">Reference proteome</keyword>
<sequence length="29" mass="3290">MLLPSGPKALLVSAFFHAPVMRRFEKKMS</sequence>
<dbReference type="AlphaFoldDB" id="A0A8B4SA04"/>